<evidence type="ECO:0000313" key="14">
    <source>
        <dbReference type="EMBL" id="RZV38845.1"/>
    </source>
</evidence>
<dbReference type="HAMAP" id="MF_00185">
    <property type="entry name" value="IPP_trans"/>
    <property type="match status" value="1"/>
</dbReference>
<name>A0A520XCJ8_9DELT</name>
<dbReference type="EMBL" id="SHMQ01000014">
    <property type="protein sequence ID" value="RZV38845.1"/>
    <property type="molecule type" value="Genomic_DNA"/>
</dbReference>
<gene>
    <name evidence="10 14" type="primary">miaA</name>
    <name evidence="14" type="ORF">EVJ48_06125</name>
</gene>
<dbReference type="PANTHER" id="PTHR11088">
    <property type="entry name" value="TRNA DIMETHYLALLYLTRANSFERASE"/>
    <property type="match status" value="1"/>
</dbReference>
<comment type="caution">
    <text evidence="14">The sequence shown here is derived from an EMBL/GenBank/DDBJ whole genome shotgun (WGS) entry which is preliminary data.</text>
</comment>
<feature type="site" description="Interaction with substrate tRNA" evidence="10">
    <location>
        <position position="101"/>
    </location>
</feature>
<dbReference type="InterPro" id="IPR018022">
    <property type="entry name" value="IPT"/>
</dbReference>
<keyword evidence="8 10" id="KW-0460">Magnesium</keyword>
<feature type="binding site" evidence="10">
    <location>
        <begin position="12"/>
        <end position="17"/>
    </location>
    <ligand>
        <name>substrate</name>
    </ligand>
</feature>
<evidence type="ECO:0000256" key="12">
    <source>
        <dbReference type="RuleBase" id="RU003784"/>
    </source>
</evidence>
<evidence type="ECO:0000256" key="11">
    <source>
        <dbReference type="RuleBase" id="RU003783"/>
    </source>
</evidence>
<feature type="region of interest" description="Interaction with substrate tRNA" evidence="10">
    <location>
        <begin position="160"/>
        <end position="164"/>
    </location>
</feature>
<keyword evidence="5 10" id="KW-0819">tRNA processing</keyword>
<proteinExistence type="inferred from homology"/>
<evidence type="ECO:0000256" key="1">
    <source>
        <dbReference type="ARBA" id="ARBA00001946"/>
    </source>
</evidence>
<evidence type="ECO:0000256" key="7">
    <source>
        <dbReference type="ARBA" id="ARBA00022840"/>
    </source>
</evidence>
<evidence type="ECO:0000256" key="10">
    <source>
        <dbReference type="HAMAP-Rule" id="MF_00185"/>
    </source>
</evidence>
<feature type="binding site" evidence="10">
    <location>
        <begin position="10"/>
        <end position="17"/>
    </location>
    <ligand>
        <name>ATP</name>
        <dbReference type="ChEBI" id="CHEBI:30616"/>
    </ligand>
</feature>
<feature type="site" description="Interaction with substrate tRNA" evidence="10">
    <location>
        <position position="124"/>
    </location>
</feature>
<dbReference type="Gene3D" id="1.10.20.140">
    <property type="match status" value="1"/>
</dbReference>
<keyword evidence="6 10" id="KW-0547">Nucleotide-binding</keyword>
<evidence type="ECO:0000256" key="13">
    <source>
        <dbReference type="RuleBase" id="RU003785"/>
    </source>
</evidence>
<comment type="catalytic activity">
    <reaction evidence="9 10 11">
        <text>adenosine(37) in tRNA + dimethylallyl diphosphate = N(6)-dimethylallyladenosine(37) in tRNA + diphosphate</text>
        <dbReference type="Rhea" id="RHEA:26482"/>
        <dbReference type="Rhea" id="RHEA-COMP:10162"/>
        <dbReference type="Rhea" id="RHEA-COMP:10375"/>
        <dbReference type="ChEBI" id="CHEBI:33019"/>
        <dbReference type="ChEBI" id="CHEBI:57623"/>
        <dbReference type="ChEBI" id="CHEBI:74411"/>
        <dbReference type="ChEBI" id="CHEBI:74415"/>
        <dbReference type="EC" id="2.5.1.75"/>
    </reaction>
</comment>
<dbReference type="Pfam" id="PF01715">
    <property type="entry name" value="IPPT"/>
    <property type="match status" value="1"/>
</dbReference>
<dbReference type="EC" id="2.5.1.75" evidence="10"/>
<dbReference type="SUPFAM" id="SSF52540">
    <property type="entry name" value="P-loop containing nucleoside triphosphate hydrolases"/>
    <property type="match status" value="1"/>
</dbReference>
<accession>A0A520XCJ8</accession>
<comment type="function">
    <text evidence="2 10 12">Catalyzes the transfer of a dimethylallyl group onto the adenine at position 37 in tRNAs that read codons beginning with uridine, leading to the formation of N6-(dimethylallyl)adenosine (i(6)A).</text>
</comment>
<organism evidence="14 15">
    <name type="scientific">Candidatus Acidulodesulfobacterium acidiphilum</name>
    <dbReference type="NCBI Taxonomy" id="2597224"/>
    <lineage>
        <taxon>Bacteria</taxon>
        <taxon>Deltaproteobacteria</taxon>
        <taxon>Candidatus Acidulodesulfobacterales</taxon>
        <taxon>Candidatus Acidulodesulfobacterium</taxon>
    </lineage>
</organism>
<dbReference type="Gene3D" id="3.40.50.300">
    <property type="entry name" value="P-loop containing nucleotide triphosphate hydrolases"/>
    <property type="match status" value="1"/>
</dbReference>
<dbReference type="GO" id="GO:0006400">
    <property type="term" value="P:tRNA modification"/>
    <property type="evidence" value="ECO:0007669"/>
    <property type="project" value="TreeGrafter"/>
</dbReference>
<evidence type="ECO:0000256" key="5">
    <source>
        <dbReference type="ARBA" id="ARBA00022694"/>
    </source>
</evidence>
<dbReference type="CDD" id="cd02019">
    <property type="entry name" value="NK"/>
    <property type="match status" value="1"/>
</dbReference>
<evidence type="ECO:0000256" key="8">
    <source>
        <dbReference type="ARBA" id="ARBA00022842"/>
    </source>
</evidence>
<reference evidence="14 15" key="1">
    <citation type="submission" date="2019-01" db="EMBL/GenBank/DDBJ databases">
        <title>Insights into ecological role of a new deltaproteobacterial order Candidatus Sinidesulfobacterales (Sva0485) by metagenomics and metatranscriptomics.</title>
        <authorList>
            <person name="Tan S."/>
            <person name="Liu J."/>
            <person name="Fang Y."/>
            <person name="Hedlund B."/>
            <person name="Lian Z.-H."/>
            <person name="Huang L.-Y."/>
            <person name="Li J.-T."/>
            <person name="Huang L.-N."/>
            <person name="Li W.-J."/>
            <person name="Jiang H.-C."/>
            <person name="Dong H.-L."/>
            <person name="Shu W.-S."/>
        </authorList>
    </citation>
    <scope>NUCLEOTIDE SEQUENCE [LARGE SCALE GENOMIC DNA]</scope>
    <source>
        <strain evidence="14">AP4</strain>
    </source>
</reference>
<dbReference type="PANTHER" id="PTHR11088:SF60">
    <property type="entry name" value="TRNA DIMETHYLALLYLTRANSFERASE"/>
    <property type="match status" value="1"/>
</dbReference>
<dbReference type="GO" id="GO:0005524">
    <property type="term" value="F:ATP binding"/>
    <property type="evidence" value="ECO:0007669"/>
    <property type="project" value="UniProtKB-UniRule"/>
</dbReference>
<dbReference type="InterPro" id="IPR039657">
    <property type="entry name" value="Dimethylallyltransferase"/>
</dbReference>
<comment type="cofactor">
    <cofactor evidence="1 10">
        <name>Mg(2+)</name>
        <dbReference type="ChEBI" id="CHEBI:18420"/>
    </cofactor>
</comment>
<comment type="similarity">
    <text evidence="3 10 13">Belongs to the IPP transferase family.</text>
</comment>
<sequence>MLKKIIVIGGPTCSGKTEFSIELAERFGGEIINFDSMCFYKYFDIGTAKPDYEARSRVKHHLIDIKYPDEEYNARMFSYDAEKLIEDMASRGKIPVFTGGTGLYIKALIYGLSPIPEIDKTVYRKKASELIKEKGLPYLYETVKQIDPGYASKISSSDTQRITRAYEVYFATGKPLSFYLGKNPFGRQRYDFLCFNLYPPKDYLKSCIMERTSAIIKKGLLEETKKILNMGYKTDLKPFKGIGYMESLMYLNKELPAEKDLYDKIVSSTLKYAKRQFTFFKKFENVLPVYFTDLNAKIEFSSKYIERFL</sequence>
<comment type="caution">
    <text evidence="10">Lacks conserved residue(s) required for the propagation of feature annotation.</text>
</comment>
<dbReference type="Proteomes" id="UP000322454">
    <property type="component" value="Unassembled WGS sequence"/>
</dbReference>
<dbReference type="GO" id="GO:0052381">
    <property type="term" value="F:tRNA dimethylallyltransferase activity"/>
    <property type="evidence" value="ECO:0007669"/>
    <property type="project" value="UniProtKB-UniRule"/>
</dbReference>
<evidence type="ECO:0000256" key="4">
    <source>
        <dbReference type="ARBA" id="ARBA00022679"/>
    </source>
</evidence>
<feature type="region of interest" description="Interaction with substrate tRNA" evidence="10">
    <location>
        <begin position="35"/>
        <end position="38"/>
    </location>
</feature>
<keyword evidence="4 10" id="KW-0808">Transferase</keyword>
<dbReference type="NCBIfam" id="TIGR00174">
    <property type="entry name" value="miaA"/>
    <property type="match status" value="1"/>
</dbReference>
<dbReference type="AlphaFoldDB" id="A0A520XCJ8"/>
<evidence type="ECO:0000313" key="15">
    <source>
        <dbReference type="Proteomes" id="UP000322454"/>
    </source>
</evidence>
<evidence type="ECO:0000256" key="3">
    <source>
        <dbReference type="ARBA" id="ARBA00005842"/>
    </source>
</evidence>
<keyword evidence="7 10" id="KW-0067">ATP-binding</keyword>
<comment type="subunit">
    <text evidence="10">Monomer.</text>
</comment>
<evidence type="ECO:0000256" key="2">
    <source>
        <dbReference type="ARBA" id="ARBA00003213"/>
    </source>
</evidence>
<evidence type="ECO:0000256" key="6">
    <source>
        <dbReference type="ARBA" id="ARBA00022741"/>
    </source>
</evidence>
<evidence type="ECO:0000256" key="9">
    <source>
        <dbReference type="ARBA" id="ARBA00049563"/>
    </source>
</evidence>
<dbReference type="InterPro" id="IPR027417">
    <property type="entry name" value="P-loop_NTPase"/>
</dbReference>
<protein>
    <recommendedName>
        <fullName evidence="10">tRNA dimethylallyltransferase</fullName>
        <ecNumber evidence="10">2.5.1.75</ecNumber>
    </recommendedName>
    <alternativeName>
        <fullName evidence="10">Dimethylallyl diphosphate:tRNA dimethylallyltransferase</fullName>
        <shortName evidence="10">DMAPP:tRNA dimethylallyltransferase</shortName>
        <shortName evidence="10">DMATase</shortName>
    </alternativeName>
    <alternativeName>
        <fullName evidence="10">Isopentenyl-diphosphate:tRNA isopentenyltransferase</fullName>
        <shortName evidence="10">IPP transferase</shortName>
        <shortName evidence="10">IPPT</shortName>
        <shortName evidence="10">IPTase</shortName>
    </alternativeName>
</protein>